<feature type="transmembrane region" description="Helical" evidence="12">
    <location>
        <begin position="622"/>
        <end position="647"/>
    </location>
</feature>
<organism evidence="14 15">
    <name type="scientific">Talaromyces amestolkiae</name>
    <dbReference type="NCBI Taxonomy" id="1196081"/>
    <lineage>
        <taxon>Eukaryota</taxon>
        <taxon>Fungi</taxon>
        <taxon>Dikarya</taxon>
        <taxon>Ascomycota</taxon>
        <taxon>Pezizomycotina</taxon>
        <taxon>Eurotiomycetes</taxon>
        <taxon>Eurotiomycetidae</taxon>
        <taxon>Eurotiales</taxon>
        <taxon>Trichocomaceae</taxon>
        <taxon>Talaromyces</taxon>
        <taxon>Talaromyces sect. Talaromyces</taxon>
    </lineage>
</organism>
<evidence type="ECO:0000256" key="8">
    <source>
        <dbReference type="ARBA" id="ARBA00022989"/>
    </source>
</evidence>
<keyword evidence="8 12" id="KW-1133">Transmembrane helix</keyword>
<dbReference type="RefSeq" id="XP_040730417.1">
    <property type="nucleotide sequence ID" value="XM_040874000.1"/>
</dbReference>
<evidence type="ECO:0000256" key="2">
    <source>
        <dbReference type="ARBA" id="ARBA00004922"/>
    </source>
</evidence>
<dbReference type="SUPFAM" id="SSF53474">
    <property type="entry name" value="alpha/beta-Hydrolases"/>
    <property type="match status" value="1"/>
</dbReference>
<dbReference type="AlphaFoldDB" id="A0A364KQS2"/>
<dbReference type="Proteomes" id="UP000249363">
    <property type="component" value="Unassembled WGS sequence"/>
</dbReference>
<feature type="transmembrane region" description="Helical" evidence="12">
    <location>
        <begin position="477"/>
        <end position="505"/>
    </location>
</feature>
<evidence type="ECO:0000256" key="6">
    <source>
        <dbReference type="ARBA" id="ARBA00022692"/>
    </source>
</evidence>
<evidence type="ECO:0000259" key="13">
    <source>
        <dbReference type="Pfam" id="PF12697"/>
    </source>
</evidence>
<proteinExistence type="inferred from homology"/>
<dbReference type="Pfam" id="PF12697">
    <property type="entry name" value="Abhydrolase_6"/>
    <property type="match status" value="1"/>
</dbReference>
<dbReference type="InterPro" id="IPR005599">
    <property type="entry name" value="GPI_mannosylTrfase"/>
</dbReference>
<dbReference type="InterPro" id="IPR029058">
    <property type="entry name" value="AB_hydrolase_fold"/>
</dbReference>
<dbReference type="GO" id="GO:0052917">
    <property type="term" value="F:dol-P-Man:Man(7)GlcNAc(2)-PP-Dol alpha-1,6-mannosyltransferase activity"/>
    <property type="evidence" value="ECO:0007669"/>
    <property type="project" value="UniProtKB-EC"/>
</dbReference>
<evidence type="ECO:0000256" key="3">
    <source>
        <dbReference type="ARBA" id="ARBA00007063"/>
    </source>
</evidence>
<evidence type="ECO:0000256" key="10">
    <source>
        <dbReference type="ARBA" id="ARBA00044721"/>
    </source>
</evidence>
<dbReference type="Pfam" id="PF03901">
    <property type="entry name" value="Glyco_transf_22"/>
    <property type="match status" value="1"/>
</dbReference>
<protein>
    <recommendedName>
        <fullName evidence="12">Mannosyltransferase</fullName>
        <ecNumber evidence="12">2.4.1.-</ecNumber>
    </recommendedName>
</protein>
<feature type="transmembrane region" description="Helical" evidence="12">
    <location>
        <begin position="342"/>
        <end position="360"/>
    </location>
</feature>
<comment type="function">
    <text evidence="10">Mannosyltransferase that operates in the biosynthetic pathway of dolichol-linked oligosaccharides, the glycan precursors employed in protein asparagine (N)-glycosylation. The assembly of dolichol-linked oligosaccharides begins on the cytosolic side of the endoplasmic reticulum membrane and finishes in its lumen. The sequential addition of sugars to dolichol pyrophosphate produces dolichol-linked oligosaccharides containing fourteen sugars, including two GlcNAcs, nine mannoses and three glucoses. Once assembled, the oligosaccharide is transferred from the lipid to nascent proteins by oligosaccharyltransferases. In the lumen of the endoplasmic reticulum, adds the eighth mannose residue in an alpha-1,6 linkage onto Man(7)GlcNAc(2)-PP-dolichol to produce Man(8)GlcNAc(2)-PP-dolichol.</text>
</comment>
<feature type="transmembrane region" description="Helical" evidence="12">
    <location>
        <begin position="367"/>
        <end position="385"/>
    </location>
</feature>
<feature type="domain" description="AB hydrolase-1" evidence="13">
    <location>
        <begin position="6"/>
        <end position="246"/>
    </location>
</feature>
<dbReference type="PANTHER" id="PTHR22760:SF1">
    <property type="entry name" value="DOL-P-MAN:MAN(7)GLCNAC(2)-PP-DOL ALPHA-1,6-MANNOSYLTRANSFERASE"/>
    <property type="match status" value="1"/>
</dbReference>
<dbReference type="EC" id="2.4.1.-" evidence="12"/>
<name>A0A364KQS2_TALAM</name>
<keyword evidence="15" id="KW-1185">Reference proteome</keyword>
<comment type="subcellular location">
    <subcellularLocation>
        <location evidence="1 12">Endoplasmic reticulum membrane</location>
        <topology evidence="1 12">Multi-pass membrane protein</topology>
    </subcellularLocation>
</comment>
<dbReference type="UniPathway" id="UPA00378"/>
<keyword evidence="5" id="KW-0808">Transferase</keyword>
<evidence type="ECO:0000313" key="14">
    <source>
        <dbReference type="EMBL" id="RAO65900.1"/>
    </source>
</evidence>
<dbReference type="GO" id="GO:0006487">
    <property type="term" value="P:protein N-linked glycosylation"/>
    <property type="evidence" value="ECO:0007669"/>
    <property type="project" value="TreeGrafter"/>
</dbReference>
<dbReference type="GO" id="GO:0005789">
    <property type="term" value="C:endoplasmic reticulum membrane"/>
    <property type="evidence" value="ECO:0007669"/>
    <property type="project" value="UniProtKB-SubCell"/>
</dbReference>
<comment type="similarity">
    <text evidence="3 12">Belongs to the glycosyltransferase 22 family.</text>
</comment>
<evidence type="ECO:0000256" key="7">
    <source>
        <dbReference type="ARBA" id="ARBA00022824"/>
    </source>
</evidence>
<gene>
    <name evidence="14" type="ORF">BHQ10_001912</name>
</gene>
<evidence type="ECO:0000256" key="1">
    <source>
        <dbReference type="ARBA" id="ARBA00004477"/>
    </source>
</evidence>
<dbReference type="EMBL" id="MIKG01000002">
    <property type="protein sequence ID" value="RAO65900.1"/>
    <property type="molecule type" value="Genomic_DNA"/>
</dbReference>
<keyword evidence="4 12" id="KW-0328">Glycosyltransferase</keyword>
<feature type="transmembrane region" description="Helical" evidence="12">
    <location>
        <begin position="266"/>
        <end position="288"/>
    </location>
</feature>
<keyword evidence="9 12" id="KW-0472">Membrane</keyword>
<evidence type="ECO:0000256" key="5">
    <source>
        <dbReference type="ARBA" id="ARBA00022679"/>
    </source>
</evidence>
<evidence type="ECO:0000256" key="9">
    <source>
        <dbReference type="ARBA" id="ARBA00023136"/>
    </source>
</evidence>
<evidence type="ECO:0000256" key="12">
    <source>
        <dbReference type="RuleBase" id="RU363075"/>
    </source>
</evidence>
<evidence type="ECO:0000256" key="4">
    <source>
        <dbReference type="ARBA" id="ARBA00022676"/>
    </source>
</evidence>
<comment type="pathway">
    <text evidence="2">Protein modification; protein glycosylation.</text>
</comment>
<dbReference type="InterPro" id="IPR000073">
    <property type="entry name" value="AB_hydrolase_1"/>
</dbReference>
<evidence type="ECO:0000256" key="11">
    <source>
        <dbReference type="ARBA" id="ARBA00048899"/>
    </source>
</evidence>
<sequence length="836" mass="92648">MSKPTIVIVPGSFTSAAAYETLASVLAKQYNYEVIVGTLQSTIRAPPEKAATLQEDAAYFRGVIEALLNQGKDVVVVGHSYGGIVATESVKKVTHSERQAQGKSTGGVTKIIYVASIVAEIGETAIQAMGGQLGPTIKILGDYMYFDTEAGASYLYDGLSSNEALETGRKYTTIHATTSFLDPATNAAVDHVPVTYIHTAKDNIVPPERQQQIVESLKSRNARNVSTITINEGHMPQVLAPEVLAKAIVEGISQELNIINAILDKMAILAGLILYASIPAIILLHLLASPHTKVEESFHIQATHDILTFGIPSPLQLNRSAIAEKFQANYDHFSFPGAVPRTFIGALALASASGPVIWFQENVDRQLLVRAILGLFNAVSLIVFARGIQKSFGNVTAYWYLLFQASQFHVAYYASRTLSNMFAFGMTTLALRLLLPEPVRNDAKSVKSTRTKEKATKATRDTKKGTTVLPNYSRYRLALVLFTVAGIIFRSELALLLATNTIYYFLTRRIRIWQDIIPAGIIGLLVGLTATVIVDSYFWQEFPLWPEFSAFKFNVVSGQASAWGTDPWYFYFTSALPRLLLNPLTCFQPHKEWRFIIYIIPALTAAAAQGAANIWTNRGKSILYRLLSFSLVVSTLGSFLFSTFILLPISSANYPGAQAIQRAHFHGQGSQPRITLYMGNLACQTGVTRFLQQSQNSTFVGGSEKEANIATKWEYDKTEDPVLKSTPEFWSNIDYALVEDQEFEQLKLHSSDADSWEIIDTIVGFGGFKLIKPSEPRQHDDRSSIEIDAIRYIAGDKGVIYYKIMRDEITRRLTRGYWAEMSLVPRIRVVRHSRAI</sequence>
<comment type="catalytic activity">
    <reaction evidence="11">
        <text>an alpha-D-Man-(1-&gt;2)-alpha-D-Man-(1-&gt;2)-alpha-D-Man-(1-&gt;3)-[alpha-D-Man-(1-&gt;2)-alpha-D-Man-(1-&gt;3)-alpha-D-Man-(1-&gt;6)]-beta-D-Man-(1-&gt;4)-beta-D-GlcNAc-(1-&gt;4)-alpha-D-GlcNAc-diphospho-di-trans,poly-cis-dolichol + a di-trans,poly-cis-dolichyl beta-D-mannosyl phosphate = an alpha-D-Man-(1-&gt;2)-alpha-D-Man-(1-&gt;2)-alpha-D-Man-(1-&gt;3)-[alpha-D-Man-(1-&gt;2)-alpha-D-Man-(1-&gt;3)-[alpha-D-Man-(1-&gt;6)]-alpha-D-Man-(1-&gt;6)]-beta-D-Man-(1-&gt;4)-beta-D-GlcNAc-(1-&gt;4)-alpha-D-GlcNAc-diphospho-di-trans,poly-cis-dolichol + a di-trans,poly-cis-dolichyl phosphate + H(+)</text>
        <dbReference type="Rhea" id="RHEA:29535"/>
        <dbReference type="Rhea" id="RHEA-COMP:19498"/>
        <dbReference type="Rhea" id="RHEA-COMP:19501"/>
        <dbReference type="Rhea" id="RHEA-COMP:19518"/>
        <dbReference type="Rhea" id="RHEA-COMP:19519"/>
        <dbReference type="ChEBI" id="CHEBI:15378"/>
        <dbReference type="ChEBI" id="CHEBI:57683"/>
        <dbReference type="ChEBI" id="CHEBI:58211"/>
        <dbReference type="ChEBI" id="CHEBI:132517"/>
        <dbReference type="ChEBI" id="CHEBI:132519"/>
        <dbReference type="EC" id="2.4.1.260"/>
    </reaction>
    <physiologicalReaction direction="left-to-right" evidence="11">
        <dbReference type="Rhea" id="RHEA:29536"/>
    </physiologicalReaction>
</comment>
<dbReference type="GeneID" id="63791129"/>
<dbReference type="Gene3D" id="3.40.50.1820">
    <property type="entry name" value="alpha/beta hydrolase"/>
    <property type="match status" value="1"/>
</dbReference>
<accession>A0A364KQS2</accession>
<reference evidence="14 15" key="1">
    <citation type="journal article" date="2017" name="Biotechnol. Biofuels">
        <title>Differential beta-glucosidase expression as a function of carbon source availability in Talaromyces amestolkiae: a genomic and proteomic approach.</title>
        <authorList>
            <person name="de Eugenio L.I."/>
            <person name="Mendez-Liter J.A."/>
            <person name="Nieto-Dominguez M."/>
            <person name="Alonso L."/>
            <person name="Gil-Munoz J."/>
            <person name="Barriuso J."/>
            <person name="Prieto A."/>
            <person name="Martinez M.J."/>
        </authorList>
    </citation>
    <scope>NUCLEOTIDE SEQUENCE [LARGE SCALE GENOMIC DNA]</scope>
    <source>
        <strain evidence="14 15">CIB</strain>
    </source>
</reference>
<dbReference type="STRING" id="1196081.A0A364KQS2"/>
<feature type="transmembrane region" description="Helical" evidence="12">
    <location>
        <begin position="517"/>
        <end position="539"/>
    </location>
</feature>
<dbReference type="PANTHER" id="PTHR22760">
    <property type="entry name" value="GLYCOSYLTRANSFERASE"/>
    <property type="match status" value="1"/>
</dbReference>
<keyword evidence="6 12" id="KW-0812">Transmembrane</keyword>
<evidence type="ECO:0000313" key="15">
    <source>
        <dbReference type="Proteomes" id="UP000249363"/>
    </source>
</evidence>
<feature type="transmembrane region" description="Helical" evidence="12">
    <location>
        <begin position="595"/>
        <end position="615"/>
    </location>
</feature>
<comment type="caution">
    <text evidence="14">The sequence shown here is derived from an EMBL/GenBank/DDBJ whole genome shotgun (WGS) entry which is preliminary data.</text>
</comment>
<keyword evidence="7 12" id="KW-0256">Endoplasmic reticulum</keyword>
<dbReference type="OrthoDB" id="19039at2759"/>